<dbReference type="Gene3D" id="1.25.40.10">
    <property type="entry name" value="Tetratricopeptide repeat domain"/>
    <property type="match status" value="1"/>
</dbReference>
<keyword evidence="1" id="KW-0732">Signal</keyword>
<evidence type="ECO:0000259" key="2">
    <source>
        <dbReference type="PROSITE" id="PS51468"/>
    </source>
</evidence>
<protein>
    <submittedName>
        <fullName evidence="3">AgmX/PglI C-terminal domain-containing protein</fullName>
    </submittedName>
</protein>
<dbReference type="PANTHER" id="PTHR45737">
    <property type="entry name" value="VON WILLEBRAND FACTOR A DOMAIN-CONTAINING PROTEIN 5A"/>
    <property type="match status" value="1"/>
</dbReference>
<accession>A0ABT5DVN9</accession>
<comment type="caution">
    <text evidence="3">The sequence shown here is derived from an EMBL/GenBank/DDBJ whole genome shotgun (WGS) entry which is preliminary data.</text>
</comment>
<gene>
    <name evidence="3" type="ORF">POL25_12420</name>
</gene>
<dbReference type="SUPFAM" id="SSF48452">
    <property type="entry name" value="TPR-like"/>
    <property type="match status" value="1"/>
</dbReference>
<dbReference type="InterPro" id="IPR013694">
    <property type="entry name" value="VIT"/>
</dbReference>
<sequence>MFFGTCRNGLVAKSGAAAVLASLTLACTANPGKVEATATTMTLPARGVKLTDDGATRRAPVSLTASDGTGLKLVSFKARGVVEEPLAFTELHLVFENPNDRQIEGRFEIDMPPGAAISRFAMKIHDRWQEGEVVERQAARVAYEDFLHKRQDPALLENKAGNAFSARVFPIGPRERKELIVSYSQELPSSAEPYRLMLRGLPELDELDASVILREPGESAAPTNLGGAAVKTSVIEIKKQKYLPERDLEVRSDRAAMVTGLRHDNLVVARVAPVGDMPAVPIGALTVLFDTSASRALGFDRQLRRLADVLKSMREQTGGDFPLRVVCFDQSTETVYDGQASGFGQAQLERIASRRALGASDLAGALASLATDAGGSQRLLVFSDGITTAGSAEHAALRDVSKALAAAGFERADAIVDGGIQDTASLKALTTADLPSDGVVMDARLPLETIAHKLGSATLPAMKVTVPGAAWVWPDTIEGAQPGDEMLVYADLPAEAAMRVVIEGKDRIEAEVATTAVERPLLERAWVRAQVERLQAQRSSLAETDTAARAGLQKTIVDLSTKYRVLSDFTALLVLESEWDYQRFNIDRNALADILTVGATGVELYNRKSAPVPVPAQKPDPGTLVRREEFKAPAAEPQRDAIPMMARNFDPEMAQRNAGILGVMSQEAGHFLASPYGGAFAVGNDDADVWGGLTGTEVGEAYGVGGLGLVGTGRGGGGTGEGTIGLGNTGLIGRGGGGGTGSGYGRGAGAGFGGRGTRVPTVRQAKAEVQGALDKDIIRRIVRAHINEIRYCYNQALARDPGAQGRVAIQFVIGGTGKVPTAVVSESTMRDAQVGSCMAQAVRRWTFPKPAGGGSVNVTYPFVLEPGGGVPADYTPPPPPSPAELAIQRAAQQEVEARLRQQDAQRQADLAEAERTGDSPYTGKFFDVAEKLRQKDARGAVALALEWHEQDPGDVLALIALGEAAESAGDAITAARAYGSIIDLFPSRADLRRYVGARLERLGQSGSALAVDTFAKAVESRPDHPSSHRLHAYALLKAGKHKEAFEAIKAGATRTYPWGRFAGVDKILREDLGLIAVAWIHADPSVEFTVRATLDGLNIALPKGPSTRFVINWETDANDVDFHVHDGRKDHAFYSQKRLPSGGELYADVTTGYGPECFTIEGEPKAFPYKLEAHYFSRGPMGYGMGKLQIVQHDGKGQLKFEERPFVIMKDRAYVDLGTFDKPL</sequence>
<evidence type="ECO:0000313" key="3">
    <source>
        <dbReference type="EMBL" id="MDC0717702.1"/>
    </source>
</evidence>
<dbReference type="Pfam" id="PF08487">
    <property type="entry name" value="VIT"/>
    <property type="match status" value="1"/>
</dbReference>
<dbReference type="PROSITE" id="PS51257">
    <property type="entry name" value="PROKAR_LIPOPROTEIN"/>
    <property type="match status" value="1"/>
</dbReference>
<dbReference type="InterPro" id="IPR011990">
    <property type="entry name" value="TPR-like_helical_dom_sf"/>
</dbReference>
<evidence type="ECO:0000256" key="1">
    <source>
        <dbReference type="SAM" id="SignalP"/>
    </source>
</evidence>
<feature type="domain" description="VIT" evidence="2">
    <location>
        <begin position="57"/>
        <end position="185"/>
    </location>
</feature>
<dbReference type="NCBIfam" id="NF033768">
    <property type="entry name" value="myxo_SS_tail"/>
    <property type="match status" value="1"/>
</dbReference>
<name>A0ABT5DVN9_9BACT</name>
<dbReference type="PANTHER" id="PTHR45737:SF6">
    <property type="entry name" value="VON WILLEBRAND FACTOR A DOMAIN-CONTAINING PROTEIN 5A"/>
    <property type="match status" value="1"/>
</dbReference>
<evidence type="ECO:0000313" key="4">
    <source>
        <dbReference type="Proteomes" id="UP001221686"/>
    </source>
</evidence>
<proteinExistence type="predicted"/>
<dbReference type="EMBL" id="JAQNDL010000001">
    <property type="protein sequence ID" value="MDC0717702.1"/>
    <property type="molecule type" value="Genomic_DNA"/>
</dbReference>
<reference evidence="3 4" key="1">
    <citation type="submission" date="2022-11" db="EMBL/GenBank/DDBJ databases">
        <title>Minimal conservation of predation-associated metabolite biosynthetic gene clusters underscores biosynthetic potential of Myxococcota including descriptions for ten novel species: Archangium lansinium sp. nov., Myxococcus landrumus sp. nov., Nannocystis bai.</title>
        <authorList>
            <person name="Ahearne A."/>
            <person name="Stevens C."/>
            <person name="Dowd S."/>
        </authorList>
    </citation>
    <scope>NUCLEOTIDE SEQUENCE [LARGE SCALE GENOMIC DNA]</scope>
    <source>
        <strain evidence="3 4">BB15-2</strain>
    </source>
</reference>
<dbReference type="RefSeq" id="WP_272086187.1">
    <property type="nucleotide sequence ID" value="NZ_JAQNDL010000001.1"/>
</dbReference>
<feature type="signal peptide" evidence="1">
    <location>
        <begin position="1"/>
        <end position="29"/>
    </location>
</feature>
<dbReference type="Proteomes" id="UP001221686">
    <property type="component" value="Unassembled WGS sequence"/>
</dbReference>
<keyword evidence="4" id="KW-1185">Reference proteome</keyword>
<organism evidence="3 4">
    <name type="scientific">Nannocystis bainbridge</name>
    <dbReference type="NCBI Taxonomy" id="2995303"/>
    <lineage>
        <taxon>Bacteria</taxon>
        <taxon>Pseudomonadati</taxon>
        <taxon>Myxococcota</taxon>
        <taxon>Polyangia</taxon>
        <taxon>Nannocystales</taxon>
        <taxon>Nannocystaceae</taxon>
        <taxon>Nannocystis</taxon>
    </lineage>
</organism>
<dbReference type="InterPro" id="IPR049806">
    <property type="entry name" value="MasK-like_C"/>
</dbReference>
<feature type="chain" id="PRO_5046665442" evidence="1">
    <location>
        <begin position="30"/>
        <end position="1224"/>
    </location>
</feature>
<dbReference type="Gene3D" id="3.30.1150.10">
    <property type="match status" value="1"/>
</dbReference>
<dbReference type="PROSITE" id="PS51468">
    <property type="entry name" value="VIT"/>
    <property type="match status" value="1"/>
</dbReference>